<evidence type="ECO:0000313" key="1">
    <source>
        <dbReference type="EMBL" id="MFC5453923.1"/>
    </source>
</evidence>
<dbReference type="InterPro" id="IPR014985">
    <property type="entry name" value="WbqC"/>
</dbReference>
<name>A0ABW0KMD7_9BACT</name>
<reference evidence="2" key="1">
    <citation type="journal article" date="2019" name="Int. J. Syst. Evol. Microbiol.">
        <title>The Global Catalogue of Microorganisms (GCM) 10K type strain sequencing project: providing services to taxonomists for standard genome sequencing and annotation.</title>
        <authorList>
            <consortium name="The Broad Institute Genomics Platform"/>
            <consortium name="The Broad Institute Genome Sequencing Center for Infectious Disease"/>
            <person name="Wu L."/>
            <person name="Ma J."/>
        </authorList>
    </citation>
    <scope>NUCLEOTIDE SEQUENCE [LARGE SCALE GENOMIC DNA]</scope>
    <source>
        <strain evidence="2">CGMCC 4.1469</strain>
    </source>
</reference>
<dbReference type="RefSeq" id="WP_377163474.1">
    <property type="nucleotide sequence ID" value="NZ_JBHSMQ010000001.1"/>
</dbReference>
<accession>A0ABW0KMD7</accession>
<proteinExistence type="predicted"/>
<comment type="caution">
    <text evidence="1">The sequence shown here is derived from an EMBL/GenBank/DDBJ whole genome shotgun (WGS) entry which is preliminary data.</text>
</comment>
<organism evidence="1 2">
    <name type="scientific">Prosthecobacter fluviatilis</name>
    <dbReference type="NCBI Taxonomy" id="445931"/>
    <lineage>
        <taxon>Bacteria</taxon>
        <taxon>Pseudomonadati</taxon>
        <taxon>Verrucomicrobiota</taxon>
        <taxon>Verrucomicrobiia</taxon>
        <taxon>Verrucomicrobiales</taxon>
        <taxon>Verrucomicrobiaceae</taxon>
        <taxon>Prosthecobacter</taxon>
    </lineage>
</organism>
<dbReference type="EMBL" id="JBHSMQ010000001">
    <property type="protein sequence ID" value="MFC5453923.1"/>
    <property type="molecule type" value="Genomic_DNA"/>
</dbReference>
<keyword evidence="2" id="KW-1185">Reference proteome</keyword>
<gene>
    <name evidence="1" type="ORF">ACFQDI_03560</name>
</gene>
<evidence type="ECO:0000313" key="2">
    <source>
        <dbReference type="Proteomes" id="UP001596052"/>
    </source>
</evidence>
<dbReference type="Pfam" id="PF08889">
    <property type="entry name" value="WbqC"/>
    <property type="match status" value="1"/>
</dbReference>
<sequence length="242" mass="27345">MRLAIMQPYFLPYIGYFQLMKAADRFVFLDDVNYINRGWINRNRLRTPQGPAWFTLPLIGASQNRLICEIDIKTDDGWKRSLERTISITYSKAPFFADIFPLFQSWLSSASGNLAQYLSRNLQDIAAWLGLDTQMVPSSSIYPKGELRGQHRILDICLREGADMYVNPPGGRELYDASVFSSSGVQLQFLKPELQNLQLVSAGEDGPVLSILDLMMYNSQQSLRQAVSTFHVETACPTSSLS</sequence>
<dbReference type="Proteomes" id="UP001596052">
    <property type="component" value="Unassembled WGS sequence"/>
</dbReference>
<protein>
    <submittedName>
        <fullName evidence="1">WbqC family protein</fullName>
    </submittedName>
</protein>